<dbReference type="OrthoDB" id="1748060at2759"/>
<evidence type="ECO:0000256" key="1">
    <source>
        <dbReference type="SAM" id="MobiDB-lite"/>
    </source>
</evidence>
<feature type="compositionally biased region" description="Basic residues" evidence="1">
    <location>
        <begin position="1"/>
        <end position="10"/>
    </location>
</feature>
<name>A0A9N9P7R5_9GLOM</name>
<feature type="non-terminal residue" evidence="2">
    <location>
        <position position="1"/>
    </location>
</feature>
<evidence type="ECO:0000313" key="2">
    <source>
        <dbReference type="EMBL" id="CAG8794664.1"/>
    </source>
</evidence>
<feature type="compositionally biased region" description="Polar residues" evidence="1">
    <location>
        <begin position="18"/>
        <end position="45"/>
    </location>
</feature>
<feature type="compositionally biased region" description="Basic and acidic residues" evidence="1">
    <location>
        <begin position="47"/>
        <end position="57"/>
    </location>
</feature>
<gene>
    <name evidence="2" type="ORF">DERYTH_LOCUS22113</name>
</gene>
<dbReference type="PANTHER" id="PTHR45786">
    <property type="entry name" value="DNA BINDING PROTEIN-LIKE"/>
    <property type="match status" value="1"/>
</dbReference>
<dbReference type="AlphaFoldDB" id="A0A9N9P7R5"/>
<accession>A0A9N9P7R5</accession>
<dbReference type="PANTHER" id="PTHR45786:SF74">
    <property type="entry name" value="ATP-DEPENDENT DNA HELICASE"/>
    <property type="match status" value="1"/>
</dbReference>
<feature type="region of interest" description="Disordered" evidence="1">
    <location>
        <begin position="1"/>
        <end position="81"/>
    </location>
</feature>
<sequence>RSNRLKRKGQAKYMHYQKLNQSIAEPSTRTRSQTSKASKASLNSRAKTKEGQKDRQQAHRASLSEVQKEKIKEKDRERYKKQKKEQFKQFYKIGYSPPPKIYYFLTEKDPISKVPFLDKIRAYNQAFAFISIATDLDLDVANEKKGAYCYRIQYHQISSALPEQGEIPKFSQIYFHDSLDIEAQIDRRHDVMKQSLNREMISIIQNVLIDLNPFVDTYISAENEDLQDPLYYILIHNKHGKDMRQYNSPLVKKVVAICFSDETMHVRDILIVRHDDELERISELHGTYDPLAYPFLFLCREYD</sequence>
<dbReference type="EMBL" id="CAJVPY010029824">
    <property type="protein sequence ID" value="CAG8794664.1"/>
    <property type="molecule type" value="Genomic_DNA"/>
</dbReference>
<proteinExistence type="predicted"/>
<dbReference type="Proteomes" id="UP000789405">
    <property type="component" value="Unassembled WGS sequence"/>
</dbReference>
<protein>
    <submittedName>
        <fullName evidence="2">22033_t:CDS:1</fullName>
    </submittedName>
</protein>
<comment type="caution">
    <text evidence="2">The sequence shown here is derived from an EMBL/GenBank/DDBJ whole genome shotgun (WGS) entry which is preliminary data.</text>
</comment>
<keyword evidence="3" id="KW-1185">Reference proteome</keyword>
<reference evidence="2" key="1">
    <citation type="submission" date="2021-06" db="EMBL/GenBank/DDBJ databases">
        <authorList>
            <person name="Kallberg Y."/>
            <person name="Tangrot J."/>
            <person name="Rosling A."/>
        </authorList>
    </citation>
    <scope>NUCLEOTIDE SEQUENCE</scope>
    <source>
        <strain evidence="2">MA453B</strain>
    </source>
</reference>
<organism evidence="2 3">
    <name type="scientific">Dentiscutata erythropus</name>
    <dbReference type="NCBI Taxonomy" id="1348616"/>
    <lineage>
        <taxon>Eukaryota</taxon>
        <taxon>Fungi</taxon>
        <taxon>Fungi incertae sedis</taxon>
        <taxon>Mucoromycota</taxon>
        <taxon>Glomeromycotina</taxon>
        <taxon>Glomeromycetes</taxon>
        <taxon>Diversisporales</taxon>
        <taxon>Gigasporaceae</taxon>
        <taxon>Dentiscutata</taxon>
    </lineage>
</organism>
<feature type="compositionally biased region" description="Basic and acidic residues" evidence="1">
    <location>
        <begin position="66"/>
        <end position="78"/>
    </location>
</feature>
<evidence type="ECO:0000313" key="3">
    <source>
        <dbReference type="Proteomes" id="UP000789405"/>
    </source>
</evidence>